<evidence type="ECO:0000313" key="2">
    <source>
        <dbReference type="Proteomes" id="UP000028945"/>
    </source>
</evidence>
<evidence type="ECO:0000313" key="1">
    <source>
        <dbReference type="EMBL" id="AIL32441.1"/>
    </source>
</evidence>
<sequence length="64" mass="7760">MRTLHRIIYLLALMIIAQVRREFKHRDHALKMEHNVHVILGMNSDFWMLKLLNTLFLLEVLFCL</sequence>
<name>A0A077DE66_9BURK</name>
<dbReference type="STRING" id="1072685.IX83_03190"/>
<protein>
    <submittedName>
        <fullName evidence="1">Uncharacterized protein</fullName>
    </submittedName>
</protein>
<dbReference type="HOGENOM" id="CLU_2858658_0_0_4"/>
<gene>
    <name evidence="1" type="ORF">IX83_03190</name>
</gene>
<proteinExistence type="predicted"/>
<reference evidence="1 2" key="1">
    <citation type="journal article" date="2014" name="BMC Genomics">
        <title>A genomic perspective on a new bacterial genus and species from the Alcaligenaceae family, Basilea psittacipulmonis.</title>
        <authorList>
            <person name="Whiteson K.L."/>
            <person name="Hernandez D."/>
            <person name="Lazarevic V."/>
            <person name="Gaia N."/>
            <person name="Farinelli L."/>
            <person name="Francois P."/>
            <person name="Pilo P."/>
            <person name="Frey J."/>
            <person name="Schrenzel J."/>
        </authorList>
    </citation>
    <scope>NUCLEOTIDE SEQUENCE [LARGE SCALE GENOMIC DNA]</scope>
    <source>
        <strain evidence="1 2">DSM 24701</strain>
    </source>
</reference>
<dbReference type="KEGG" id="bpsi:IX83_03190"/>
<keyword evidence="2" id="KW-1185">Reference proteome</keyword>
<dbReference type="AlphaFoldDB" id="A0A077DE66"/>
<accession>A0A077DE66</accession>
<dbReference type="Proteomes" id="UP000028945">
    <property type="component" value="Chromosome"/>
</dbReference>
<organism evidence="1 2">
    <name type="scientific">Basilea psittacipulmonis DSM 24701</name>
    <dbReference type="NCBI Taxonomy" id="1072685"/>
    <lineage>
        <taxon>Bacteria</taxon>
        <taxon>Pseudomonadati</taxon>
        <taxon>Pseudomonadota</taxon>
        <taxon>Betaproteobacteria</taxon>
        <taxon>Burkholderiales</taxon>
        <taxon>Alcaligenaceae</taxon>
        <taxon>Basilea</taxon>
    </lineage>
</organism>
<dbReference type="EMBL" id="CP009238">
    <property type="protein sequence ID" value="AIL32441.1"/>
    <property type="molecule type" value="Genomic_DNA"/>
</dbReference>